<evidence type="ECO:0000313" key="2">
    <source>
        <dbReference type="Proteomes" id="UP000670947"/>
    </source>
</evidence>
<evidence type="ECO:0000313" key="1">
    <source>
        <dbReference type="EMBL" id="MBO7745811.1"/>
    </source>
</evidence>
<dbReference type="RefSeq" id="WP_208848637.1">
    <property type="nucleotide sequence ID" value="NZ_JAGGDJ010000012.1"/>
</dbReference>
<dbReference type="InterPro" id="IPR027417">
    <property type="entry name" value="P-loop_NTPase"/>
</dbReference>
<gene>
    <name evidence="1" type="ORF">I8J29_16505</name>
</gene>
<dbReference type="SUPFAM" id="SSF52540">
    <property type="entry name" value="P-loop containing nucleoside triphosphate hydrolases"/>
    <property type="match status" value="1"/>
</dbReference>
<dbReference type="EMBL" id="JAGGDJ010000012">
    <property type="protein sequence ID" value="MBO7745811.1"/>
    <property type="molecule type" value="Genomic_DNA"/>
</dbReference>
<accession>A0ABS3WCG0</accession>
<dbReference type="Proteomes" id="UP000670947">
    <property type="component" value="Unassembled WGS sequence"/>
</dbReference>
<sequence>MSYRLFLVYDDTDFEEWVIEELAEYGRVIRSIESLDFFIPQWSSLDSPADVIIIPETVVQSDESFQRIYRSVRHESPGTVFLFIHYRTKDDLILLLEAEGNVCISFDELDADLLEASLRGLTVDHIPRKHLLQVPHISEIPTMFVENDDYIGAEEVEAQPSLQKNDEDAPLPVAETNEPWSIDREDDVVSENSLIANDNRLVEEPIDSLVKPQQAKTKKKNSTAEEQKVKLQKIKERIIIEERIVTIHVPVHFNSILISVLSLYPRAGATFVTSNFARMLGENKVPVAVFEPVLSSIGSTYFELLHGDMNAPKEWKSWAEQVQKNGYISNDKSWLSQGVNWIPANVRPTENWTDEQTMKLLIAAKRFPVALCDISSHYQEPRCKQILSMSDEIWIVTDGDPVQLNHRLQHIDELRIEYPGKPMKVIGNKWTCYIKQSEWREAVMLPTLSLIPDLGSTVIKLAWDGKLAWDDFKLKSTLFSPFKPMARAVMAKEIYALLKQHHGLKAKLKGIFSQLKTPEDEALQTIE</sequence>
<keyword evidence="2" id="KW-1185">Reference proteome</keyword>
<protein>
    <submittedName>
        <fullName evidence="1">Uncharacterized protein</fullName>
    </submittedName>
</protein>
<name>A0ABS3WCG0_9BACL</name>
<reference evidence="1 2" key="1">
    <citation type="submission" date="2021-03" db="EMBL/GenBank/DDBJ databases">
        <title>Paenibacillus artemisicola MWE-103 whole genome sequence.</title>
        <authorList>
            <person name="Ham Y.J."/>
        </authorList>
    </citation>
    <scope>NUCLEOTIDE SEQUENCE [LARGE SCALE GENOMIC DNA]</scope>
    <source>
        <strain evidence="1 2">MWE-103</strain>
    </source>
</reference>
<organism evidence="1 2">
    <name type="scientific">Paenibacillus artemisiicola</name>
    <dbReference type="NCBI Taxonomy" id="1172618"/>
    <lineage>
        <taxon>Bacteria</taxon>
        <taxon>Bacillati</taxon>
        <taxon>Bacillota</taxon>
        <taxon>Bacilli</taxon>
        <taxon>Bacillales</taxon>
        <taxon>Paenibacillaceae</taxon>
        <taxon>Paenibacillus</taxon>
    </lineage>
</organism>
<comment type="caution">
    <text evidence="1">The sequence shown here is derived from an EMBL/GenBank/DDBJ whole genome shotgun (WGS) entry which is preliminary data.</text>
</comment>
<proteinExistence type="predicted"/>